<sequence>MSLYEHIFLARPDVTSQQVEALVEQYKGIIETSGGKVTKIEPWGIKSLAYRIRKNRKAHFTLLNVDAPSAALAEVERLQRINEDVLRSLTIRVEELEEGPSVMLQKRDRDDRRERDGGGFERGGGRFDRSDRGDRGPRRERPRDDFEAEESEEN</sequence>
<evidence type="ECO:0000256" key="4">
    <source>
        <dbReference type="ARBA" id="ARBA00035104"/>
    </source>
</evidence>
<dbReference type="EMBL" id="JAASQI010000008">
    <property type="protein sequence ID" value="NIJ59336.1"/>
    <property type="molecule type" value="Genomic_DNA"/>
</dbReference>
<evidence type="ECO:0000256" key="7">
    <source>
        <dbReference type="SAM" id="MobiDB-lite"/>
    </source>
</evidence>
<proteinExistence type="inferred from homology"/>
<dbReference type="NCBIfam" id="TIGR00166">
    <property type="entry name" value="S6"/>
    <property type="match status" value="1"/>
</dbReference>
<comment type="caution">
    <text evidence="8">The sequence shown here is derived from an EMBL/GenBank/DDBJ whole genome shotgun (WGS) entry which is preliminary data.</text>
</comment>
<dbReference type="CDD" id="cd00473">
    <property type="entry name" value="bS6"/>
    <property type="match status" value="1"/>
</dbReference>
<dbReference type="Gene3D" id="3.30.70.60">
    <property type="match status" value="1"/>
</dbReference>
<evidence type="ECO:0000256" key="6">
    <source>
        <dbReference type="HAMAP-Rule" id="MF_00360"/>
    </source>
</evidence>
<feature type="compositionally biased region" description="Basic and acidic residues" evidence="7">
    <location>
        <begin position="105"/>
        <end position="145"/>
    </location>
</feature>
<evidence type="ECO:0000313" key="8">
    <source>
        <dbReference type="EMBL" id="NIJ59336.1"/>
    </source>
</evidence>
<dbReference type="InterPro" id="IPR014717">
    <property type="entry name" value="Transl_elong_EF1B/ribsomal_bS6"/>
</dbReference>
<dbReference type="GO" id="GO:0005840">
    <property type="term" value="C:ribosome"/>
    <property type="evidence" value="ECO:0007669"/>
    <property type="project" value="UniProtKB-KW"/>
</dbReference>
<evidence type="ECO:0000256" key="5">
    <source>
        <dbReference type="ARBA" id="ARBA00035294"/>
    </source>
</evidence>
<gene>
    <name evidence="6" type="primary">rpsF</name>
    <name evidence="8" type="ORF">FHS82_003191</name>
</gene>
<dbReference type="HAMAP" id="MF_00360">
    <property type="entry name" value="Ribosomal_bS6"/>
    <property type="match status" value="1"/>
</dbReference>
<evidence type="ECO:0000256" key="3">
    <source>
        <dbReference type="ARBA" id="ARBA00023274"/>
    </source>
</evidence>
<dbReference type="PANTHER" id="PTHR21011">
    <property type="entry name" value="MITOCHONDRIAL 28S RIBOSOMAL PROTEIN S6"/>
    <property type="match status" value="1"/>
</dbReference>
<dbReference type="Pfam" id="PF01250">
    <property type="entry name" value="Ribosomal_S6"/>
    <property type="match status" value="1"/>
</dbReference>
<dbReference type="SUPFAM" id="SSF54995">
    <property type="entry name" value="Ribosomal protein S6"/>
    <property type="match status" value="1"/>
</dbReference>
<feature type="region of interest" description="Disordered" evidence="7">
    <location>
        <begin position="100"/>
        <end position="154"/>
    </location>
</feature>
<keyword evidence="3 6" id="KW-0687">Ribonucleoprotein</keyword>
<evidence type="ECO:0000313" key="9">
    <source>
        <dbReference type="Proteomes" id="UP001429580"/>
    </source>
</evidence>
<keyword evidence="6" id="KW-0699">rRNA-binding</keyword>
<dbReference type="Proteomes" id="UP001429580">
    <property type="component" value="Unassembled WGS sequence"/>
</dbReference>
<evidence type="ECO:0000256" key="1">
    <source>
        <dbReference type="ARBA" id="ARBA00009512"/>
    </source>
</evidence>
<accession>A0ABX0V291</accession>
<dbReference type="InterPro" id="IPR000529">
    <property type="entry name" value="Ribosomal_bS6"/>
</dbReference>
<keyword evidence="9" id="KW-1185">Reference proteome</keyword>
<dbReference type="RefSeq" id="WP_166954544.1">
    <property type="nucleotide sequence ID" value="NZ_JAASQI010000008.1"/>
</dbReference>
<evidence type="ECO:0000256" key="2">
    <source>
        <dbReference type="ARBA" id="ARBA00022980"/>
    </source>
</evidence>
<reference evidence="8 9" key="1">
    <citation type="submission" date="2020-03" db="EMBL/GenBank/DDBJ databases">
        <title>Genomic Encyclopedia of Type Strains, Phase IV (KMG-IV): sequencing the most valuable type-strain genomes for metagenomic binning, comparative biology and taxonomic classification.</title>
        <authorList>
            <person name="Goeker M."/>
        </authorList>
    </citation>
    <scope>NUCLEOTIDE SEQUENCE [LARGE SCALE GENOMIC DNA]</scope>
    <source>
        <strain evidence="8 9">DSM 103870</strain>
    </source>
</reference>
<keyword evidence="2 6" id="KW-0689">Ribosomal protein</keyword>
<dbReference type="InterPro" id="IPR035980">
    <property type="entry name" value="Ribosomal_bS6_sf"/>
</dbReference>
<organism evidence="8 9">
    <name type="scientific">Pseudochelatococcus lubricantis</name>
    <dbReference type="NCBI Taxonomy" id="1538102"/>
    <lineage>
        <taxon>Bacteria</taxon>
        <taxon>Pseudomonadati</taxon>
        <taxon>Pseudomonadota</taxon>
        <taxon>Alphaproteobacteria</taxon>
        <taxon>Hyphomicrobiales</taxon>
        <taxon>Chelatococcaceae</taxon>
        <taxon>Pseudochelatococcus</taxon>
    </lineage>
</organism>
<dbReference type="PANTHER" id="PTHR21011:SF1">
    <property type="entry name" value="SMALL RIBOSOMAL SUBUNIT PROTEIN BS6M"/>
    <property type="match status" value="1"/>
</dbReference>
<name>A0ABX0V291_9HYPH</name>
<keyword evidence="6" id="KW-0694">RNA-binding</keyword>
<comment type="function">
    <text evidence="4 6">Binds together with bS18 to 16S ribosomal RNA.</text>
</comment>
<protein>
    <recommendedName>
        <fullName evidence="5 6">Small ribosomal subunit protein bS6</fullName>
    </recommendedName>
</protein>
<dbReference type="InterPro" id="IPR020814">
    <property type="entry name" value="Ribosomal_S6_plastid/chlpt"/>
</dbReference>
<comment type="similarity">
    <text evidence="1 6">Belongs to the bacterial ribosomal protein bS6 family.</text>
</comment>